<protein>
    <submittedName>
        <fullName evidence="4">50S ribosomal protein L10</fullName>
    </submittedName>
</protein>
<keyword evidence="2 4" id="KW-0689">Ribosomal protein</keyword>
<evidence type="ECO:0000256" key="3">
    <source>
        <dbReference type="ARBA" id="ARBA00023274"/>
    </source>
</evidence>
<accession>A0A644X2T2</accession>
<dbReference type="Gene3D" id="3.30.70.1730">
    <property type="match status" value="1"/>
</dbReference>
<gene>
    <name evidence="4" type="primary">rplJ_21</name>
    <name evidence="4" type="ORF">SDC9_56720</name>
</gene>
<dbReference type="SUPFAM" id="SSF160369">
    <property type="entry name" value="Ribosomal protein L10-like"/>
    <property type="match status" value="1"/>
</dbReference>
<dbReference type="PROSITE" id="PS01109">
    <property type="entry name" value="RIBOSOMAL_L10"/>
    <property type="match status" value="1"/>
</dbReference>
<dbReference type="PANTHER" id="PTHR11560">
    <property type="entry name" value="39S RIBOSOMAL PROTEIN L10, MITOCHONDRIAL"/>
    <property type="match status" value="1"/>
</dbReference>
<dbReference type="CDD" id="cd05797">
    <property type="entry name" value="Ribosomal_L10"/>
    <property type="match status" value="1"/>
</dbReference>
<dbReference type="InterPro" id="IPR002363">
    <property type="entry name" value="Ribosomal_uL10_CS_bac"/>
</dbReference>
<organism evidence="4">
    <name type="scientific">bioreactor metagenome</name>
    <dbReference type="NCBI Taxonomy" id="1076179"/>
    <lineage>
        <taxon>unclassified sequences</taxon>
        <taxon>metagenomes</taxon>
        <taxon>ecological metagenomes</taxon>
    </lineage>
</organism>
<dbReference type="InterPro" id="IPR001790">
    <property type="entry name" value="Ribosomal_uL10"/>
</dbReference>
<dbReference type="Pfam" id="PF00466">
    <property type="entry name" value="Ribosomal_L10"/>
    <property type="match status" value="1"/>
</dbReference>
<evidence type="ECO:0000256" key="2">
    <source>
        <dbReference type="ARBA" id="ARBA00022980"/>
    </source>
</evidence>
<dbReference type="InterPro" id="IPR043141">
    <property type="entry name" value="Ribosomal_uL10-like_sf"/>
</dbReference>
<comment type="caution">
    <text evidence="4">The sequence shown here is derived from an EMBL/GenBank/DDBJ whole genome shotgun (WGS) entry which is preliminary data.</text>
</comment>
<dbReference type="InterPro" id="IPR022973">
    <property type="entry name" value="Ribosomal_uL10_bac"/>
</dbReference>
<dbReference type="GO" id="GO:0006412">
    <property type="term" value="P:translation"/>
    <property type="evidence" value="ECO:0007669"/>
    <property type="project" value="InterPro"/>
</dbReference>
<dbReference type="EMBL" id="VSSQ01001686">
    <property type="protein sequence ID" value="MPM10389.1"/>
    <property type="molecule type" value="Genomic_DNA"/>
</dbReference>
<sequence length="172" mass="18777">MANVQNIERKAEQVALVAEKVKKAQSVVVFDYRGISVAEDTELRSEMRKNGVEYVVIKNHIMARACEASGVHEHVEEILKGPSAFAFGYEDVAAPARILKAFIKKAKKCELKGGIVECSVLDAKGIEAIADMPSREVLIARMLGSMMSPISKFAIVLDQIAKKQGGTDEKAE</sequence>
<proteinExistence type="inferred from homology"/>
<name>A0A644X2T2_9ZZZZ</name>
<evidence type="ECO:0000313" key="4">
    <source>
        <dbReference type="EMBL" id="MPM10389.1"/>
    </source>
</evidence>
<dbReference type="Gene3D" id="6.10.250.290">
    <property type="match status" value="1"/>
</dbReference>
<dbReference type="NCBIfam" id="NF000955">
    <property type="entry name" value="PRK00099.1-1"/>
    <property type="match status" value="1"/>
</dbReference>
<dbReference type="AlphaFoldDB" id="A0A644X2T2"/>
<dbReference type="GO" id="GO:0015934">
    <property type="term" value="C:large ribosomal subunit"/>
    <property type="evidence" value="ECO:0007669"/>
    <property type="project" value="InterPro"/>
</dbReference>
<reference evidence="4" key="1">
    <citation type="submission" date="2019-08" db="EMBL/GenBank/DDBJ databases">
        <authorList>
            <person name="Kucharzyk K."/>
            <person name="Murdoch R.W."/>
            <person name="Higgins S."/>
            <person name="Loffler F."/>
        </authorList>
    </citation>
    <scope>NUCLEOTIDE SEQUENCE</scope>
</reference>
<dbReference type="HAMAP" id="MF_00362">
    <property type="entry name" value="Ribosomal_uL10"/>
    <property type="match status" value="1"/>
</dbReference>
<comment type="similarity">
    <text evidence="1">Belongs to the universal ribosomal protein uL10 family.</text>
</comment>
<evidence type="ECO:0000256" key="1">
    <source>
        <dbReference type="ARBA" id="ARBA00008889"/>
    </source>
</evidence>
<dbReference type="InterPro" id="IPR047865">
    <property type="entry name" value="Ribosomal_uL10_bac_type"/>
</dbReference>
<keyword evidence="3" id="KW-0687">Ribonucleoprotein</keyword>
<dbReference type="GO" id="GO:0003735">
    <property type="term" value="F:structural constituent of ribosome"/>
    <property type="evidence" value="ECO:0007669"/>
    <property type="project" value="InterPro"/>
</dbReference>